<dbReference type="GO" id="GO:0046872">
    <property type="term" value="F:metal ion binding"/>
    <property type="evidence" value="ECO:0007669"/>
    <property type="project" value="UniProtKB-KW"/>
</dbReference>
<feature type="binding site" evidence="17">
    <location>
        <begin position="207"/>
        <end position="210"/>
    </location>
    <ligand>
        <name>FAD</name>
        <dbReference type="ChEBI" id="CHEBI:57692"/>
    </ligand>
</feature>
<evidence type="ECO:0000256" key="5">
    <source>
        <dbReference type="ARBA" id="ARBA00022617"/>
    </source>
</evidence>
<dbReference type="CDD" id="cd08922">
    <property type="entry name" value="FHb-globin"/>
    <property type="match status" value="1"/>
</dbReference>
<comment type="similarity">
    <text evidence="2 17">Belongs to the globin family. Two-domain flavohemoproteins subfamily.</text>
</comment>
<comment type="similarity">
    <text evidence="1 17">In the C-terminal section; belongs to the flavoprotein pyridine nucleotide cytochrome reductase family.</text>
</comment>
<feature type="domain" description="Globin" evidence="18">
    <location>
        <begin position="2"/>
        <end position="139"/>
    </location>
</feature>
<dbReference type="RefSeq" id="WP_034876111.1">
    <property type="nucleotide sequence ID" value="NZ_JOKG01000003.1"/>
</dbReference>
<dbReference type="Pfam" id="PF00970">
    <property type="entry name" value="FAD_binding_6"/>
    <property type="match status" value="1"/>
</dbReference>
<evidence type="ECO:0000256" key="2">
    <source>
        <dbReference type="ARBA" id="ARBA00008414"/>
    </source>
</evidence>
<dbReference type="PRINTS" id="PR00371">
    <property type="entry name" value="FPNCR"/>
</dbReference>
<feature type="region of interest" description="Reductase" evidence="17">
    <location>
        <begin position="150"/>
        <end position="400"/>
    </location>
</feature>
<evidence type="ECO:0000256" key="14">
    <source>
        <dbReference type="ARBA" id="ARBA00025094"/>
    </source>
</evidence>
<evidence type="ECO:0000256" key="4">
    <source>
        <dbReference type="ARBA" id="ARBA00022575"/>
    </source>
</evidence>
<dbReference type="InterPro" id="IPR012292">
    <property type="entry name" value="Globin/Proto"/>
</dbReference>
<dbReference type="GO" id="GO:0020037">
    <property type="term" value="F:heme binding"/>
    <property type="evidence" value="ECO:0007669"/>
    <property type="project" value="InterPro"/>
</dbReference>
<evidence type="ECO:0000256" key="15">
    <source>
        <dbReference type="ARBA" id="ARBA00048649"/>
    </source>
</evidence>
<dbReference type="eggNOG" id="COG1017">
    <property type="taxonomic scope" value="Bacteria"/>
</dbReference>
<feature type="binding site" evidence="17">
    <location>
        <position position="191"/>
    </location>
    <ligand>
        <name>FAD</name>
        <dbReference type="ChEBI" id="CHEBI:57692"/>
    </ligand>
</feature>
<dbReference type="AlphaFoldDB" id="A0A081N4I6"/>
<comment type="catalytic activity">
    <reaction evidence="15 17">
        <text>2 nitric oxide + NADH + 2 O2 = 2 nitrate + NAD(+) + H(+)</text>
        <dbReference type="Rhea" id="RHEA:19469"/>
        <dbReference type="ChEBI" id="CHEBI:15378"/>
        <dbReference type="ChEBI" id="CHEBI:15379"/>
        <dbReference type="ChEBI" id="CHEBI:16480"/>
        <dbReference type="ChEBI" id="CHEBI:17632"/>
        <dbReference type="ChEBI" id="CHEBI:57540"/>
        <dbReference type="ChEBI" id="CHEBI:57945"/>
        <dbReference type="EC" id="1.14.12.17"/>
    </reaction>
</comment>
<keyword evidence="4 17" id="KW-0216">Detoxification</keyword>
<organism evidence="20 21">
    <name type="scientific">Endozoicomonas montiporae</name>
    <dbReference type="NCBI Taxonomy" id="1027273"/>
    <lineage>
        <taxon>Bacteria</taxon>
        <taxon>Pseudomonadati</taxon>
        <taxon>Pseudomonadota</taxon>
        <taxon>Gammaproteobacteria</taxon>
        <taxon>Oceanospirillales</taxon>
        <taxon>Endozoicomonadaceae</taxon>
        <taxon>Endozoicomonas</taxon>
    </lineage>
</organism>
<dbReference type="NCBIfam" id="NF009805">
    <property type="entry name" value="PRK13289.1"/>
    <property type="match status" value="1"/>
</dbReference>
<feature type="domain" description="FAD-binding FR-type" evidence="19">
    <location>
        <begin position="153"/>
        <end position="262"/>
    </location>
</feature>
<comment type="caution">
    <text evidence="20">The sequence shown here is derived from an EMBL/GenBank/DDBJ whole genome shotgun (WGS) entry which is preliminary data.</text>
</comment>
<feature type="active site" description="Charge relay system" evidence="17">
    <location>
        <position position="96"/>
    </location>
</feature>
<dbReference type="PROSITE" id="PS01033">
    <property type="entry name" value="GLOBIN"/>
    <property type="match status" value="1"/>
</dbReference>
<name>A0A081N4I6_9GAMM</name>
<dbReference type="GO" id="GO:0009636">
    <property type="term" value="P:response to toxic substance"/>
    <property type="evidence" value="ECO:0007669"/>
    <property type="project" value="UniProtKB-KW"/>
</dbReference>
<evidence type="ECO:0000256" key="6">
    <source>
        <dbReference type="ARBA" id="ARBA00022621"/>
    </source>
</evidence>
<feature type="site" description="Influences the redox potential of the prosthetic heme and FAD groups" evidence="17">
    <location>
        <position position="85"/>
    </location>
</feature>
<evidence type="ECO:0000256" key="1">
    <source>
        <dbReference type="ARBA" id="ARBA00006401"/>
    </source>
</evidence>
<dbReference type="CDD" id="cd06184">
    <property type="entry name" value="flavohem_like_fad_nad_binding"/>
    <property type="match status" value="1"/>
</dbReference>
<dbReference type="GO" id="GO:0008941">
    <property type="term" value="F:nitric oxide dioxygenase NAD(P)H activity"/>
    <property type="evidence" value="ECO:0007669"/>
    <property type="project" value="UniProtKB-UniRule"/>
</dbReference>
<dbReference type="GO" id="GO:0071949">
    <property type="term" value="F:FAD binding"/>
    <property type="evidence" value="ECO:0007669"/>
    <property type="project" value="InterPro"/>
</dbReference>
<dbReference type="SUPFAM" id="SSF46458">
    <property type="entry name" value="Globin-like"/>
    <property type="match status" value="1"/>
</dbReference>
<dbReference type="Gene3D" id="1.10.490.10">
    <property type="entry name" value="Globins"/>
    <property type="match status" value="1"/>
</dbReference>
<keyword evidence="21" id="KW-1185">Reference proteome</keyword>
<feature type="site" description="Influences the redox potential of the prosthetic heme and FAD groups" evidence="17">
    <location>
        <position position="392"/>
    </location>
</feature>
<evidence type="ECO:0000256" key="16">
    <source>
        <dbReference type="ARBA" id="ARBA00049433"/>
    </source>
</evidence>
<feature type="binding site" evidence="17">
    <location>
        <begin position="275"/>
        <end position="280"/>
    </location>
    <ligand>
        <name>NADP(+)</name>
        <dbReference type="ChEBI" id="CHEBI:58349"/>
    </ligand>
</feature>
<evidence type="ECO:0000259" key="19">
    <source>
        <dbReference type="PROSITE" id="PS51384"/>
    </source>
</evidence>
<keyword evidence="9 17" id="KW-0274">FAD</keyword>
<dbReference type="InterPro" id="IPR017938">
    <property type="entry name" value="Riboflavin_synthase-like_b-brl"/>
</dbReference>
<keyword evidence="6 17" id="KW-0561">Oxygen transport</keyword>
<dbReference type="InterPro" id="IPR039261">
    <property type="entry name" value="FNR_nucleotide-bd"/>
</dbReference>
<dbReference type="Gene3D" id="2.40.30.10">
    <property type="entry name" value="Translation factors"/>
    <property type="match status" value="1"/>
</dbReference>
<evidence type="ECO:0000313" key="21">
    <source>
        <dbReference type="Proteomes" id="UP000028006"/>
    </source>
</evidence>
<dbReference type="FunFam" id="1.10.490.10:FF:000003">
    <property type="entry name" value="Flavohemoprotein"/>
    <property type="match status" value="1"/>
</dbReference>
<dbReference type="InterPro" id="IPR001433">
    <property type="entry name" value="OxRdtase_FAD/NAD-bd"/>
</dbReference>
<dbReference type="FunFam" id="2.40.30.10:FF:000034">
    <property type="entry name" value="Flavohemoprotein"/>
    <property type="match status" value="1"/>
</dbReference>
<keyword evidence="12 17" id="KW-0408">Iron</keyword>
<dbReference type="eggNOG" id="COG1018">
    <property type="taxonomic scope" value="Bacteria"/>
</dbReference>
<evidence type="ECO:0000256" key="8">
    <source>
        <dbReference type="ARBA" id="ARBA00022723"/>
    </source>
</evidence>
<dbReference type="Pfam" id="PF00175">
    <property type="entry name" value="NAD_binding_1"/>
    <property type="match status" value="1"/>
</dbReference>
<dbReference type="InterPro" id="IPR001709">
    <property type="entry name" value="Flavoprot_Pyr_Nucl_cyt_Rdtase"/>
</dbReference>
<comment type="cofactor">
    <cofactor evidence="17">
        <name>heme b</name>
        <dbReference type="ChEBI" id="CHEBI:60344"/>
    </cofactor>
    <text evidence="17">Binds 1 heme b (iron(II)-protoporphyrin IX) group per subunit.</text>
</comment>
<keyword evidence="7 17" id="KW-0285">Flavoprotein</keyword>
<reference evidence="20 21" key="1">
    <citation type="submission" date="2014-06" db="EMBL/GenBank/DDBJ databases">
        <title>Whole Genome Sequences of Three Symbiotic Endozoicomonas Bacteria.</title>
        <authorList>
            <person name="Neave M.J."/>
            <person name="Apprill A."/>
            <person name="Voolstra C.R."/>
        </authorList>
    </citation>
    <scope>NUCLEOTIDE SEQUENCE [LARGE SCALE GENOMIC DNA]</scope>
    <source>
        <strain evidence="20 21">LMG 24815</strain>
    </source>
</reference>
<comment type="domain">
    <text evidence="17">Consists of two distinct domains; an N-terminal heme-containing oxygen-binding domain and a C-terminal reductase domain with binding sites for FAD and NAD(P)H.</text>
</comment>
<feature type="binding site" description="proximal binding residue" evidence="17">
    <location>
        <position position="86"/>
    </location>
    <ligand>
        <name>heme b</name>
        <dbReference type="ChEBI" id="CHEBI:60344"/>
    </ligand>
    <ligandPart>
        <name>Fe</name>
        <dbReference type="ChEBI" id="CHEBI:18248"/>
    </ligandPart>
</feature>
<feature type="site" description="Involved in heme-bound ligand stabilization and O-O bond activation" evidence="17">
    <location>
        <position position="30"/>
    </location>
</feature>
<dbReference type="Gene3D" id="3.40.50.80">
    <property type="entry name" value="Nucleotide-binding domain of ferredoxin-NADP reductase (FNR) module"/>
    <property type="match status" value="1"/>
</dbReference>
<dbReference type="PANTHER" id="PTHR43396:SF3">
    <property type="entry name" value="FLAVOHEMOPROTEIN"/>
    <property type="match status" value="1"/>
</dbReference>
<dbReference type="GO" id="GO:0071500">
    <property type="term" value="P:cellular response to nitrosative stress"/>
    <property type="evidence" value="ECO:0007669"/>
    <property type="project" value="TreeGrafter"/>
</dbReference>
<keyword evidence="5 17" id="KW-0349">Heme</keyword>
<dbReference type="EC" id="1.14.12.17" evidence="17"/>
<dbReference type="FunFam" id="3.40.50.80:FF:000010">
    <property type="entry name" value="Flavohemoprotein"/>
    <property type="match status" value="1"/>
</dbReference>
<sequence length="400" mass="44977">MNLSAETVQTVKATVPVLEEHGVAIVEYFYKDMLSENPELLNVFNAANQRSGRQQAALTGAIYAYAANIDNLDALTSTVQRIAYKHVSFNILPEHYGIVGRHLIKAMAHVLGDKASSRILDAWSEAYNYLASLFIDVEKTIYHEKENAEGGWRGTRPFRIRRKEKESDLITSFYLEPVDGKPVAHFYPGQYISIYIRPDDYDFHCIRQYSLSDAPNGKHYRISVKREGSEASKGLISHYLHDSLNVDDIVQLSPPVGDFFLDPEETTPVVLLSGGVGQTPVLSMLNTLTINKSDRPIRYVHNAINSQVHAFGKHTRALSSQHNNIKQFLFYDAPTQHCSGHDFTGSLDMDSIRQDIQLPGAHYYFCGPAGYLSMINSTLKSWGIPESHIHYEIFGPDHSV</sequence>
<keyword evidence="11 17" id="KW-0560">Oxidoreductase</keyword>
<evidence type="ECO:0000256" key="11">
    <source>
        <dbReference type="ARBA" id="ARBA00023002"/>
    </source>
</evidence>
<dbReference type="PRINTS" id="PR00410">
    <property type="entry name" value="PHEHYDRXLASE"/>
</dbReference>
<evidence type="ECO:0000313" key="20">
    <source>
        <dbReference type="EMBL" id="KEQ13359.1"/>
    </source>
</evidence>
<keyword evidence="3 17" id="KW-0813">Transport</keyword>
<dbReference type="InterPro" id="IPR009050">
    <property type="entry name" value="Globin-like_sf"/>
</dbReference>
<dbReference type="GO" id="GO:0005344">
    <property type="term" value="F:oxygen carrier activity"/>
    <property type="evidence" value="ECO:0007669"/>
    <property type="project" value="UniProtKB-UniRule"/>
</dbReference>
<dbReference type="InterPro" id="IPR023950">
    <property type="entry name" value="Hmp"/>
</dbReference>
<evidence type="ECO:0000256" key="13">
    <source>
        <dbReference type="ARBA" id="ARBA00023027"/>
    </source>
</evidence>
<comment type="catalytic activity">
    <reaction evidence="16 17">
        <text>2 nitric oxide + NADPH + 2 O2 = 2 nitrate + NADP(+) + H(+)</text>
        <dbReference type="Rhea" id="RHEA:19465"/>
        <dbReference type="ChEBI" id="CHEBI:15378"/>
        <dbReference type="ChEBI" id="CHEBI:15379"/>
        <dbReference type="ChEBI" id="CHEBI:16480"/>
        <dbReference type="ChEBI" id="CHEBI:17632"/>
        <dbReference type="ChEBI" id="CHEBI:57783"/>
        <dbReference type="ChEBI" id="CHEBI:58349"/>
        <dbReference type="EC" id="1.14.12.17"/>
    </reaction>
</comment>
<comment type="cofactor">
    <cofactor evidence="17">
        <name>FAD</name>
        <dbReference type="ChEBI" id="CHEBI:57692"/>
    </cofactor>
    <text evidence="17">Binds 1 FAD per subunit.</text>
</comment>
<protein>
    <recommendedName>
        <fullName evidence="17">Flavohemoprotein</fullName>
    </recommendedName>
    <alternativeName>
        <fullName evidence="17">Flavohemoglobin</fullName>
    </alternativeName>
    <alternativeName>
        <fullName evidence="17">Hemoglobin-like protein</fullName>
    </alternativeName>
    <alternativeName>
        <fullName evidence="17">Nitric oxide dioxygenase</fullName>
        <shortName evidence="17">NO oxygenase</shortName>
        <shortName evidence="17">NOD</shortName>
        <ecNumber evidence="17">1.14.12.17</ecNumber>
    </alternativeName>
</protein>
<feature type="active site" description="Charge relay system" evidence="17">
    <location>
        <position position="138"/>
    </location>
</feature>
<evidence type="ECO:0000256" key="9">
    <source>
        <dbReference type="ARBA" id="ARBA00022827"/>
    </source>
</evidence>
<dbReference type="Proteomes" id="UP000028006">
    <property type="component" value="Unassembled WGS sequence"/>
</dbReference>
<dbReference type="InterPro" id="IPR000971">
    <property type="entry name" value="Globin"/>
</dbReference>
<evidence type="ECO:0000256" key="3">
    <source>
        <dbReference type="ARBA" id="ARBA00022448"/>
    </source>
</evidence>
<dbReference type="SUPFAM" id="SSF52343">
    <property type="entry name" value="Ferredoxin reductase-like, C-terminal NADP-linked domain"/>
    <property type="match status" value="1"/>
</dbReference>
<dbReference type="GO" id="GO:0019825">
    <property type="term" value="F:oxygen binding"/>
    <property type="evidence" value="ECO:0007669"/>
    <property type="project" value="InterPro"/>
</dbReference>
<evidence type="ECO:0000256" key="7">
    <source>
        <dbReference type="ARBA" id="ARBA00022630"/>
    </source>
</evidence>
<evidence type="ECO:0000256" key="17">
    <source>
        <dbReference type="HAMAP-Rule" id="MF_01252"/>
    </source>
</evidence>
<dbReference type="InterPro" id="IPR008333">
    <property type="entry name" value="Cbr1-like_FAD-bd_dom"/>
</dbReference>
<evidence type="ECO:0000256" key="12">
    <source>
        <dbReference type="ARBA" id="ARBA00023004"/>
    </source>
</evidence>
<keyword evidence="10 17" id="KW-0521">NADP</keyword>
<keyword evidence="8 17" id="KW-0479">Metal-binding</keyword>
<gene>
    <name evidence="17" type="primary">hmp</name>
    <name evidence="20" type="ORF">GZ77_13170</name>
</gene>
<dbReference type="EMBL" id="JOKG01000003">
    <property type="protein sequence ID" value="KEQ13359.1"/>
    <property type="molecule type" value="Genomic_DNA"/>
</dbReference>
<dbReference type="GO" id="GO:0046210">
    <property type="term" value="P:nitric oxide catabolic process"/>
    <property type="evidence" value="ECO:0007669"/>
    <property type="project" value="TreeGrafter"/>
</dbReference>
<dbReference type="PROSITE" id="PS51384">
    <property type="entry name" value="FAD_FR"/>
    <property type="match status" value="1"/>
</dbReference>
<comment type="function">
    <text evidence="14 17">Is involved in NO detoxification in an aerobic process, termed nitric oxide dioxygenase (NOD) reaction that utilizes O(2) and NAD(P)H to convert NO to nitrate, which protects the bacterium from various noxious nitrogen compounds. Therefore, plays a central role in the inducible response to nitrosative stress.</text>
</comment>
<dbReference type="Pfam" id="PF00042">
    <property type="entry name" value="Globin"/>
    <property type="match status" value="1"/>
</dbReference>
<keyword evidence="13 17" id="KW-0520">NAD</keyword>
<dbReference type="SUPFAM" id="SSF63380">
    <property type="entry name" value="Riboflavin synthase domain-like"/>
    <property type="match status" value="1"/>
</dbReference>
<evidence type="ECO:0000256" key="10">
    <source>
        <dbReference type="ARBA" id="ARBA00022857"/>
    </source>
</evidence>
<dbReference type="PANTHER" id="PTHR43396">
    <property type="entry name" value="FLAVOHEMOPROTEIN"/>
    <property type="match status" value="1"/>
</dbReference>
<evidence type="ECO:0000259" key="18">
    <source>
        <dbReference type="PROSITE" id="PS01033"/>
    </source>
</evidence>
<accession>A0A081N4I6</accession>
<proteinExistence type="inferred from homology"/>
<comment type="caution">
    <text evidence="17">Lacks conserved residue(s) required for the propagation of feature annotation.</text>
</comment>
<dbReference type="InterPro" id="IPR017927">
    <property type="entry name" value="FAD-bd_FR_type"/>
</dbReference>
<dbReference type="HAMAP" id="MF_01252">
    <property type="entry name" value="Hmp"/>
    <property type="match status" value="1"/>
</dbReference>